<dbReference type="PROSITE" id="PS51257">
    <property type="entry name" value="PROKAR_LIPOPROTEIN"/>
    <property type="match status" value="1"/>
</dbReference>
<dbReference type="KEGG" id="cart:PA27867_0762"/>
<gene>
    <name evidence="2" type="ORF">PA27867_0762</name>
</gene>
<feature type="compositionally biased region" description="Acidic residues" evidence="1">
    <location>
        <begin position="43"/>
        <end position="60"/>
    </location>
</feature>
<evidence type="ECO:0000313" key="2">
    <source>
        <dbReference type="EMBL" id="ANP71729.1"/>
    </source>
</evidence>
<accession>A0A1B1BGN2</accession>
<name>A0A1B1BGN2_9MICO</name>
<reference evidence="2 3" key="1">
    <citation type="submission" date="2016-06" db="EMBL/GenBank/DDBJ databases">
        <title>Genome sequencing of Cryobacterium arcticum PAMC 27867.</title>
        <authorList>
            <person name="Lee J."/>
            <person name="Kim O.-S."/>
        </authorList>
    </citation>
    <scope>NUCLEOTIDE SEQUENCE [LARGE SCALE GENOMIC DNA]</scope>
    <source>
        <strain evidence="2 3">PAMC 27867</strain>
    </source>
</reference>
<sequence precursor="true">MSTVHSKTHRVGRSFVVLGVLLFVLTGCGAAGVAQSSLVTSSETDDTTEATSTDDADDAGEPAAEATGCPATPAEMPAGVVSAEIADVDGDGENDTEWYSEASSPFIYGITTASGATHTLTDDLAGPGAHSGWTAALHNGVVVTVLDDGRSASLHAFVDCEYVTPIGVDGRPYTFDMQNLRGNGTGVGCLEVEGGLELNGLQVAEKHGDTYALMATGITVSENGLSAMNGYTAVSGSVPEDDRRVTAAQTSSCANAAVVSTSGQ</sequence>
<evidence type="ECO:0000313" key="3">
    <source>
        <dbReference type="Proteomes" id="UP000092582"/>
    </source>
</evidence>
<keyword evidence="3" id="KW-1185">Reference proteome</keyword>
<proteinExistence type="predicted"/>
<dbReference type="AlphaFoldDB" id="A0A1B1BGN2"/>
<evidence type="ECO:0000256" key="1">
    <source>
        <dbReference type="SAM" id="MobiDB-lite"/>
    </source>
</evidence>
<feature type="region of interest" description="Disordered" evidence="1">
    <location>
        <begin position="36"/>
        <end position="75"/>
    </location>
</feature>
<dbReference type="Proteomes" id="UP000092582">
    <property type="component" value="Chromosome 1"/>
</dbReference>
<protein>
    <recommendedName>
        <fullName evidence="4">Lipoprotein</fullName>
    </recommendedName>
</protein>
<evidence type="ECO:0008006" key="4">
    <source>
        <dbReference type="Google" id="ProtNLM"/>
    </source>
</evidence>
<dbReference type="EMBL" id="CP016282">
    <property type="protein sequence ID" value="ANP71729.1"/>
    <property type="molecule type" value="Genomic_DNA"/>
</dbReference>
<dbReference type="OrthoDB" id="4711865at2"/>
<dbReference type="RefSeq" id="WP_157109106.1">
    <property type="nucleotide sequence ID" value="NZ_CP016282.1"/>
</dbReference>
<organism evidence="2 3">
    <name type="scientific">Cryobacterium arcticum</name>
    <dbReference type="NCBI Taxonomy" id="670052"/>
    <lineage>
        <taxon>Bacteria</taxon>
        <taxon>Bacillati</taxon>
        <taxon>Actinomycetota</taxon>
        <taxon>Actinomycetes</taxon>
        <taxon>Micrococcales</taxon>
        <taxon>Microbacteriaceae</taxon>
        <taxon>Cryobacterium</taxon>
    </lineage>
</organism>